<dbReference type="InterPro" id="IPR049142">
    <property type="entry name" value="MS_channel_1st"/>
</dbReference>
<dbReference type="PANTHER" id="PTHR30221:SF1">
    <property type="entry name" value="SMALL-CONDUCTANCE MECHANOSENSITIVE CHANNEL"/>
    <property type="match status" value="1"/>
</dbReference>
<evidence type="ECO:0000259" key="10">
    <source>
        <dbReference type="Pfam" id="PF21088"/>
    </source>
</evidence>
<dbReference type="Gene3D" id="2.30.30.60">
    <property type="match status" value="1"/>
</dbReference>
<comment type="subcellular location">
    <subcellularLocation>
        <location evidence="7">Cell inner membrane</location>
        <topology evidence="7">Multi-pass membrane protein</topology>
    </subcellularLocation>
    <subcellularLocation>
        <location evidence="1">Cell membrane</location>
        <topology evidence="1">Multi-pass membrane protein</topology>
    </subcellularLocation>
</comment>
<proteinExistence type="inferred from homology"/>
<dbReference type="Proteomes" id="UP000092508">
    <property type="component" value="Unassembled WGS sequence"/>
</dbReference>
<evidence type="ECO:0000256" key="5">
    <source>
        <dbReference type="ARBA" id="ARBA00022989"/>
    </source>
</evidence>
<dbReference type="GO" id="GO:0005886">
    <property type="term" value="C:plasma membrane"/>
    <property type="evidence" value="ECO:0007669"/>
    <property type="project" value="UniProtKB-SubCell"/>
</dbReference>
<evidence type="ECO:0000256" key="6">
    <source>
        <dbReference type="ARBA" id="ARBA00023136"/>
    </source>
</evidence>
<reference evidence="11 12" key="1">
    <citation type="submission" date="2016-06" db="EMBL/GenBank/DDBJ databases">
        <title>Draft genome of Moraxella atlantae CCUG 66109.</title>
        <authorList>
            <person name="Salva-Serra F."/>
            <person name="Engstrom-Jakobsson H."/>
            <person name="Thorell K."/>
            <person name="Gonzales-Siles L."/>
            <person name="Karlsson R."/>
            <person name="Boulund F."/>
            <person name="Engstrand L."/>
            <person name="Kristiansson E."/>
            <person name="Moore E."/>
        </authorList>
    </citation>
    <scope>NUCLEOTIDE SEQUENCE [LARGE SCALE GENOMIC DNA]</scope>
    <source>
        <strain evidence="11 12">CCUG 66109</strain>
    </source>
</reference>
<dbReference type="SUPFAM" id="SSF82861">
    <property type="entry name" value="Mechanosensitive channel protein MscS (YggB), transmembrane region"/>
    <property type="match status" value="1"/>
</dbReference>
<dbReference type="Gene3D" id="1.10.287.1260">
    <property type="match status" value="1"/>
</dbReference>
<dbReference type="Pfam" id="PF21088">
    <property type="entry name" value="MS_channel_1st"/>
    <property type="match status" value="1"/>
</dbReference>
<evidence type="ECO:0000259" key="9">
    <source>
        <dbReference type="Pfam" id="PF21082"/>
    </source>
</evidence>
<feature type="domain" description="Mechanosensitive ion channel MscS C-terminal" evidence="9">
    <location>
        <begin position="268"/>
        <end position="350"/>
    </location>
</feature>
<feature type="transmembrane region" description="Helical" evidence="7">
    <location>
        <begin position="148"/>
        <end position="167"/>
    </location>
</feature>
<organism evidence="11 12">
    <name type="scientific">Faucicola atlantae</name>
    <dbReference type="NCBI Taxonomy" id="34059"/>
    <lineage>
        <taxon>Bacteria</taxon>
        <taxon>Pseudomonadati</taxon>
        <taxon>Pseudomonadota</taxon>
        <taxon>Gammaproteobacteria</taxon>
        <taxon>Moraxellales</taxon>
        <taxon>Moraxellaceae</taxon>
        <taxon>Faucicola</taxon>
    </lineage>
</organism>
<keyword evidence="7" id="KW-0997">Cell inner membrane</keyword>
<feature type="domain" description="Mechanosensitive ion channel MscS" evidence="8">
    <location>
        <begin position="194"/>
        <end position="259"/>
    </location>
</feature>
<dbReference type="AlphaFoldDB" id="A0A1B8Q9T4"/>
<evidence type="ECO:0000259" key="8">
    <source>
        <dbReference type="Pfam" id="PF00924"/>
    </source>
</evidence>
<dbReference type="OrthoDB" id="9775207at2"/>
<dbReference type="InterPro" id="IPR049278">
    <property type="entry name" value="MS_channel_C"/>
</dbReference>
<dbReference type="Pfam" id="PF00924">
    <property type="entry name" value="MS_channel_2nd"/>
    <property type="match status" value="1"/>
</dbReference>
<protein>
    <recommendedName>
        <fullName evidence="7">Small-conductance mechanosensitive channel</fullName>
    </recommendedName>
</protein>
<comment type="function">
    <text evidence="7">Mechanosensitive channel that participates in the regulation of osmotic pressure changes within the cell, opening in response to stretch forces in the membrane lipid bilayer, without the need for other proteins. Contributes to normal resistance to hypoosmotic shock. Forms an ion channel of 1.0 nanosiemens conductance with a slight preference for anions.</text>
</comment>
<accession>A0A1B8Q9T4</accession>
<dbReference type="Gene3D" id="3.30.70.100">
    <property type="match status" value="1"/>
</dbReference>
<evidence type="ECO:0000256" key="7">
    <source>
        <dbReference type="RuleBase" id="RU369025"/>
    </source>
</evidence>
<gene>
    <name evidence="11" type="ORF">A9308_09445</name>
</gene>
<evidence type="ECO:0000256" key="4">
    <source>
        <dbReference type="ARBA" id="ARBA00022692"/>
    </source>
</evidence>
<comment type="similarity">
    <text evidence="2 7">Belongs to the MscS (TC 1.A.23) family.</text>
</comment>
<keyword evidence="7" id="KW-0406">Ion transport</keyword>
<keyword evidence="6 7" id="KW-0472">Membrane</keyword>
<dbReference type="PANTHER" id="PTHR30221">
    <property type="entry name" value="SMALL-CONDUCTANCE MECHANOSENSITIVE CHANNEL"/>
    <property type="match status" value="1"/>
</dbReference>
<dbReference type="SUPFAM" id="SSF82689">
    <property type="entry name" value="Mechanosensitive channel protein MscS (YggB), C-terminal domain"/>
    <property type="match status" value="1"/>
</dbReference>
<name>A0A1B8Q9T4_9GAMM</name>
<evidence type="ECO:0000256" key="2">
    <source>
        <dbReference type="ARBA" id="ARBA00008017"/>
    </source>
</evidence>
<feature type="transmembrane region" description="Helical" evidence="7">
    <location>
        <begin position="173"/>
        <end position="191"/>
    </location>
</feature>
<keyword evidence="5 7" id="KW-1133">Transmembrane helix</keyword>
<dbReference type="STRING" id="34059.A9308_09445"/>
<evidence type="ECO:0000313" key="12">
    <source>
        <dbReference type="Proteomes" id="UP000092508"/>
    </source>
</evidence>
<evidence type="ECO:0000256" key="1">
    <source>
        <dbReference type="ARBA" id="ARBA00004651"/>
    </source>
</evidence>
<feature type="transmembrane region" description="Helical" evidence="7">
    <location>
        <begin position="40"/>
        <end position="62"/>
    </location>
</feature>
<feature type="transmembrane region" description="Helical" evidence="7">
    <location>
        <begin position="83"/>
        <end position="103"/>
    </location>
</feature>
<dbReference type="InterPro" id="IPR006685">
    <property type="entry name" value="MscS_channel_2nd"/>
</dbReference>
<sequence>MSARQFFRQIFRDLYYDFYLALGGSLEDEALNWTWQAKRVAATTIKVALLLGVLGLLYWLTVYAIKHNRWTGKKSRYFSSWRLFARLLWLFSSVLAVMSQLSVEPDTIKASVKAGVWSVLFYLLWYNLGYIMQQMLKDYGLNASIKQLLHNLLSVLIIVLWLASVMAQFGFDIVSVVAGLGIAGIAVGFAAQSTLANFISGINILIEQSFQVGDWVKINDNEGKVVEIALRTTKILTRDNITVIVPNSSVASSVVINLTSKNLIRFDIEVRIALEQDIETAREVMMAVLTQEEALSPRPAPLVTVDHIGDFGVYFIVRFWVAPPQVARLPVLKEQLREKIKRAFDDAGIATPYPHMQLIAPVSNLRPRQLKTALPAKPIPKLAQLKNWRKVASSSKFFGVFLDNAVLEK</sequence>
<feature type="transmembrane region" description="Helical" evidence="7">
    <location>
        <begin position="115"/>
        <end position="136"/>
    </location>
</feature>
<dbReference type="InterPro" id="IPR010920">
    <property type="entry name" value="LSM_dom_sf"/>
</dbReference>
<keyword evidence="4 7" id="KW-0812">Transmembrane</keyword>
<keyword evidence="7" id="KW-0407">Ion channel</keyword>
<dbReference type="InterPro" id="IPR023408">
    <property type="entry name" value="MscS_beta-dom_sf"/>
</dbReference>
<dbReference type="GO" id="GO:0008381">
    <property type="term" value="F:mechanosensitive monoatomic ion channel activity"/>
    <property type="evidence" value="ECO:0007669"/>
    <property type="project" value="InterPro"/>
</dbReference>
<dbReference type="InterPro" id="IPR011066">
    <property type="entry name" value="MscS_channel_C_sf"/>
</dbReference>
<dbReference type="Pfam" id="PF21082">
    <property type="entry name" value="MS_channel_3rd"/>
    <property type="match status" value="1"/>
</dbReference>
<dbReference type="SUPFAM" id="SSF50182">
    <property type="entry name" value="Sm-like ribonucleoproteins"/>
    <property type="match status" value="1"/>
</dbReference>
<evidence type="ECO:0000313" key="11">
    <source>
        <dbReference type="EMBL" id="OBX75881.1"/>
    </source>
</evidence>
<keyword evidence="3" id="KW-1003">Cell membrane</keyword>
<keyword evidence="7" id="KW-0813">Transport</keyword>
<comment type="caution">
    <text evidence="7">Lacks conserved residue(s) required for the propagation of feature annotation.</text>
</comment>
<comment type="caution">
    <text evidence="11">The sequence shown here is derived from an EMBL/GenBank/DDBJ whole genome shotgun (WGS) entry which is preliminary data.</text>
</comment>
<comment type="subunit">
    <text evidence="7">Homoheptamer.</text>
</comment>
<dbReference type="EMBL" id="LZMZ01000036">
    <property type="protein sequence ID" value="OBX75881.1"/>
    <property type="molecule type" value="Genomic_DNA"/>
</dbReference>
<feature type="domain" description="Mechanosensitive ion channel transmembrane helices 2/3" evidence="10">
    <location>
        <begin position="151"/>
        <end position="192"/>
    </location>
</feature>
<dbReference type="InterPro" id="IPR011014">
    <property type="entry name" value="MscS_channel_TM-2"/>
</dbReference>
<evidence type="ECO:0000256" key="3">
    <source>
        <dbReference type="ARBA" id="ARBA00022475"/>
    </source>
</evidence>
<dbReference type="RefSeq" id="WP_067238113.1">
    <property type="nucleotide sequence ID" value="NZ_LZMZ01000036.1"/>
</dbReference>
<dbReference type="InterPro" id="IPR045275">
    <property type="entry name" value="MscS_archaea/bacteria_type"/>
</dbReference>